<name>X1CYA5_9ZZZZ</name>
<feature type="non-terminal residue" evidence="1">
    <location>
        <position position="50"/>
    </location>
</feature>
<protein>
    <submittedName>
        <fullName evidence="1">Uncharacterized protein</fullName>
    </submittedName>
</protein>
<proteinExistence type="predicted"/>
<sequence>MLDNFREIYDREFKQYYNGLEMLVLSSTEIRMFVYEICKACVASQQKGAA</sequence>
<dbReference type="AlphaFoldDB" id="X1CYA5"/>
<reference evidence="1" key="1">
    <citation type="journal article" date="2014" name="Front. Microbiol.">
        <title>High frequency of phylogenetically diverse reductive dehalogenase-homologous genes in deep subseafloor sedimentary metagenomes.</title>
        <authorList>
            <person name="Kawai M."/>
            <person name="Futagami T."/>
            <person name="Toyoda A."/>
            <person name="Takaki Y."/>
            <person name="Nishi S."/>
            <person name="Hori S."/>
            <person name="Arai W."/>
            <person name="Tsubouchi T."/>
            <person name="Morono Y."/>
            <person name="Uchiyama I."/>
            <person name="Ito T."/>
            <person name="Fujiyama A."/>
            <person name="Inagaki F."/>
            <person name="Takami H."/>
        </authorList>
    </citation>
    <scope>NUCLEOTIDE SEQUENCE</scope>
    <source>
        <strain evidence="1">Expedition CK06-06</strain>
    </source>
</reference>
<accession>X1CYA5</accession>
<comment type="caution">
    <text evidence="1">The sequence shown here is derived from an EMBL/GenBank/DDBJ whole genome shotgun (WGS) entry which is preliminary data.</text>
</comment>
<evidence type="ECO:0000313" key="1">
    <source>
        <dbReference type="EMBL" id="GAG89226.1"/>
    </source>
</evidence>
<dbReference type="EMBL" id="BART01010511">
    <property type="protein sequence ID" value="GAG89226.1"/>
    <property type="molecule type" value="Genomic_DNA"/>
</dbReference>
<gene>
    <name evidence="1" type="ORF">S01H4_22819</name>
</gene>
<organism evidence="1">
    <name type="scientific">marine sediment metagenome</name>
    <dbReference type="NCBI Taxonomy" id="412755"/>
    <lineage>
        <taxon>unclassified sequences</taxon>
        <taxon>metagenomes</taxon>
        <taxon>ecological metagenomes</taxon>
    </lineage>
</organism>